<evidence type="ECO:0000259" key="12">
    <source>
        <dbReference type="Pfam" id="PF00712"/>
    </source>
</evidence>
<evidence type="ECO:0000256" key="3">
    <source>
        <dbReference type="ARBA" id="ARBA00021035"/>
    </source>
</evidence>
<keyword evidence="8" id="KW-0239">DNA-directed DNA polymerase</keyword>
<gene>
    <name evidence="14" type="primary">dnaN_1</name>
    <name evidence="14" type="ORF">GCM10022414_07520</name>
</gene>
<comment type="similarity">
    <text evidence="2">Belongs to the beta sliding clamp family.</text>
</comment>
<keyword evidence="9" id="KW-0238">DNA-binding</keyword>
<keyword evidence="6" id="KW-0548">Nucleotidyltransferase</keyword>
<keyword evidence="7" id="KW-0235">DNA replication</keyword>
<keyword evidence="5" id="KW-0808">Transferase</keyword>
<feature type="domain" description="DNA polymerase III beta sliding clamp central" evidence="13">
    <location>
        <begin position="131"/>
        <end position="232"/>
    </location>
</feature>
<protein>
    <recommendedName>
        <fullName evidence="3">Beta sliding clamp</fullName>
    </recommendedName>
    <alternativeName>
        <fullName evidence="11">Beta-clamp processivity factor</fullName>
    </alternativeName>
    <alternativeName>
        <fullName evidence="10">DNA polymerase III beta sliding clamp subunit</fullName>
    </alternativeName>
</protein>
<comment type="subcellular location">
    <subcellularLocation>
        <location evidence="1">Cytoplasm</location>
    </subcellularLocation>
</comment>
<name>A0ABP7WEL5_9GAMM</name>
<evidence type="ECO:0000313" key="14">
    <source>
        <dbReference type="EMBL" id="GAA4087260.1"/>
    </source>
</evidence>
<evidence type="ECO:0000256" key="1">
    <source>
        <dbReference type="ARBA" id="ARBA00004496"/>
    </source>
</evidence>
<keyword evidence="15" id="KW-1185">Reference proteome</keyword>
<evidence type="ECO:0000313" key="15">
    <source>
        <dbReference type="Proteomes" id="UP001500392"/>
    </source>
</evidence>
<sequence length="348" mass="37324">MNITVNAQGLAAALRNNLAERRSTLNIFEHVLLTATANPPQLSIVSSDGARELEVIIDVERVDEEGAITCHAGKLKAAIMGLAGPVVIKLADREKATVSQQRRRFVVPSLSARDYPNCGAMGKTTVVKADPKALAEAIERVQYASAKMDVRVYITGVHFNEGDVVATDGHRLACATIKADMPAVTVPNDSIKYLVAALKEEGAVVSCSESAIEVTSNAGRFRSALLEGRYPDYRRLTNVPQGAAEASIAPEHIAPALQRLKSFVSQFGAIKVTATADTLFIAPNDEITDETAATINKEWPEVGLNIAYLADLCAAMSGPFTWINSGGLNQQVFISSDDVVHIIQPMRL</sequence>
<evidence type="ECO:0000256" key="6">
    <source>
        <dbReference type="ARBA" id="ARBA00022695"/>
    </source>
</evidence>
<evidence type="ECO:0000256" key="7">
    <source>
        <dbReference type="ARBA" id="ARBA00022705"/>
    </source>
</evidence>
<dbReference type="InterPro" id="IPR022634">
    <property type="entry name" value="DNA_polIII_beta_N"/>
</dbReference>
<evidence type="ECO:0000256" key="4">
    <source>
        <dbReference type="ARBA" id="ARBA00022490"/>
    </source>
</evidence>
<proteinExistence type="inferred from homology"/>
<dbReference type="Gene3D" id="3.10.150.10">
    <property type="entry name" value="DNA Polymerase III, subunit A, domain 2"/>
    <property type="match status" value="1"/>
</dbReference>
<dbReference type="SUPFAM" id="SSF55979">
    <property type="entry name" value="DNA clamp"/>
    <property type="match status" value="3"/>
</dbReference>
<evidence type="ECO:0000256" key="2">
    <source>
        <dbReference type="ARBA" id="ARBA00010752"/>
    </source>
</evidence>
<dbReference type="InterPro" id="IPR022637">
    <property type="entry name" value="DNA_polIII_beta_cen"/>
</dbReference>
<dbReference type="Proteomes" id="UP001500392">
    <property type="component" value="Unassembled WGS sequence"/>
</dbReference>
<evidence type="ECO:0000256" key="5">
    <source>
        <dbReference type="ARBA" id="ARBA00022679"/>
    </source>
</evidence>
<organism evidence="14 15">
    <name type="scientific">Zhongshania borealis</name>
    <dbReference type="NCBI Taxonomy" id="889488"/>
    <lineage>
        <taxon>Bacteria</taxon>
        <taxon>Pseudomonadati</taxon>
        <taxon>Pseudomonadota</taxon>
        <taxon>Gammaproteobacteria</taxon>
        <taxon>Cellvibrionales</taxon>
        <taxon>Spongiibacteraceae</taxon>
        <taxon>Zhongshania</taxon>
    </lineage>
</organism>
<evidence type="ECO:0000256" key="11">
    <source>
        <dbReference type="ARBA" id="ARBA00033276"/>
    </source>
</evidence>
<dbReference type="PANTHER" id="PTHR30478:SF0">
    <property type="entry name" value="BETA SLIDING CLAMP"/>
    <property type="match status" value="1"/>
</dbReference>
<dbReference type="InterPro" id="IPR001001">
    <property type="entry name" value="DNA_polIII_beta"/>
</dbReference>
<evidence type="ECO:0000256" key="10">
    <source>
        <dbReference type="ARBA" id="ARBA00030988"/>
    </source>
</evidence>
<dbReference type="SMART" id="SM00480">
    <property type="entry name" value="POL3Bc"/>
    <property type="match status" value="1"/>
</dbReference>
<accession>A0ABP7WEL5</accession>
<feature type="domain" description="DNA polymerase III beta sliding clamp N-terminal" evidence="12">
    <location>
        <begin position="1"/>
        <end position="117"/>
    </location>
</feature>
<reference evidence="15" key="1">
    <citation type="journal article" date="2019" name="Int. J. Syst. Evol. Microbiol.">
        <title>The Global Catalogue of Microorganisms (GCM) 10K type strain sequencing project: providing services to taxonomists for standard genome sequencing and annotation.</title>
        <authorList>
            <consortium name="The Broad Institute Genomics Platform"/>
            <consortium name="The Broad Institute Genome Sequencing Center for Infectious Disease"/>
            <person name="Wu L."/>
            <person name="Ma J."/>
        </authorList>
    </citation>
    <scope>NUCLEOTIDE SEQUENCE [LARGE SCALE GENOMIC DNA]</scope>
    <source>
        <strain evidence="15">JCM 17304</strain>
    </source>
</reference>
<dbReference type="PANTHER" id="PTHR30478">
    <property type="entry name" value="DNA POLYMERASE III SUBUNIT BETA"/>
    <property type="match status" value="1"/>
</dbReference>
<keyword evidence="4" id="KW-0963">Cytoplasm</keyword>
<dbReference type="InterPro" id="IPR046938">
    <property type="entry name" value="DNA_clamp_sf"/>
</dbReference>
<dbReference type="EMBL" id="BAABDM010000001">
    <property type="protein sequence ID" value="GAA4087260.1"/>
    <property type="molecule type" value="Genomic_DNA"/>
</dbReference>
<dbReference type="Gene3D" id="3.70.10.10">
    <property type="match status" value="1"/>
</dbReference>
<evidence type="ECO:0000259" key="13">
    <source>
        <dbReference type="Pfam" id="PF02767"/>
    </source>
</evidence>
<evidence type="ECO:0000256" key="9">
    <source>
        <dbReference type="ARBA" id="ARBA00023125"/>
    </source>
</evidence>
<evidence type="ECO:0000256" key="8">
    <source>
        <dbReference type="ARBA" id="ARBA00022932"/>
    </source>
</evidence>
<dbReference type="RefSeq" id="WP_344932495.1">
    <property type="nucleotide sequence ID" value="NZ_BAABDM010000001.1"/>
</dbReference>
<comment type="caution">
    <text evidence="14">The sequence shown here is derived from an EMBL/GenBank/DDBJ whole genome shotgun (WGS) entry which is preliminary data.</text>
</comment>
<dbReference type="CDD" id="cd00140">
    <property type="entry name" value="beta_clamp"/>
    <property type="match status" value="1"/>
</dbReference>
<dbReference type="Pfam" id="PF00712">
    <property type="entry name" value="DNA_pol3_beta"/>
    <property type="match status" value="1"/>
</dbReference>
<dbReference type="Pfam" id="PF02767">
    <property type="entry name" value="DNA_pol3_beta_2"/>
    <property type="match status" value="1"/>
</dbReference>